<dbReference type="InterPro" id="IPR001870">
    <property type="entry name" value="B30.2/SPRY"/>
</dbReference>
<dbReference type="InterPro" id="IPR050672">
    <property type="entry name" value="FBXO45-Fsn/SPSB_families"/>
</dbReference>
<dbReference type="InterPro" id="IPR003877">
    <property type="entry name" value="SPRY_dom"/>
</dbReference>
<comment type="caution">
    <text evidence="2">The sequence shown here is derived from an EMBL/GenBank/DDBJ whole genome shotgun (WGS) entry which is preliminary data.</text>
</comment>
<dbReference type="InterPro" id="IPR043136">
    <property type="entry name" value="B30.2/SPRY_sf"/>
</dbReference>
<proteinExistence type="predicted"/>
<evidence type="ECO:0000259" key="1">
    <source>
        <dbReference type="PROSITE" id="PS50188"/>
    </source>
</evidence>
<keyword evidence="3" id="KW-1185">Reference proteome</keyword>
<name>A0AAU9IR90_9CILI</name>
<dbReference type="PANTHER" id="PTHR12245:SF5">
    <property type="entry name" value="SPRY DOMAIN-CONTAINING SOCS BOX PROTEIN 3"/>
    <property type="match status" value="1"/>
</dbReference>
<dbReference type="Proteomes" id="UP001162131">
    <property type="component" value="Unassembled WGS sequence"/>
</dbReference>
<sequence>MTRQEGDNGLEQIKVYTVWGYGELLEKRPAKAIVKFTWGGLGYIDPNSISNKVTLKVKSFAKDRKLLSFEWDITNDFSNLFSLLKKQYSLSAGAIIKLIYPMGSMKEIKPTDSPFTLKLKSHSTFIALLRQNLYWNENKKAANIEISNNGMTASKKTEEEFETVLCNMCLSSGLCTWEVKVDLIVDDDDIFIGVADENVALYGHPPDVGLFWGLRCSGGKKFKPETGIEDYYGESVQTGDIICVRLEYKGDQGSISFLRNGKDYGVAYTNVPINVYPAVSLYYKRAQVSINCTA</sequence>
<reference evidence="2" key="1">
    <citation type="submission" date="2021-09" db="EMBL/GenBank/DDBJ databases">
        <authorList>
            <consortium name="AG Swart"/>
            <person name="Singh M."/>
            <person name="Singh A."/>
            <person name="Seah K."/>
            <person name="Emmerich C."/>
        </authorList>
    </citation>
    <scope>NUCLEOTIDE SEQUENCE</scope>
    <source>
        <strain evidence="2">ATCC30299</strain>
    </source>
</reference>
<feature type="domain" description="B30.2/SPRY" evidence="1">
    <location>
        <begin position="113"/>
        <end position="294"/>
    </location>
</feature>
<dbReference type="EMBL" id="CAJZBQ010000011">
    <property type="protein sequence ID" value="CAG9313725.1"/>
    <property type="molecule type" value="Genomic_DNA"/>
</dbReference>
<dbReference type="AlphaFoldDB" id="A0AAU9IR90"/>
<dbReference type="InterPro" id="IPR013320">
    <property type="entry name" value="ConA-like_dom_sf"/>
</dbReference>
<organism evidence="2 3">
    <name type="scientific">Blepharisma stoltei</name>
    <dbReference type="NCBI Taxonomy" id="1481888"/>
    <lineage>
        <taxon>Eukaryota</taxon>
        <taxon>Sar</taxon>
        <taxon>Alveolata</taxon>
        <taxon>Ciliophora</taxon>
        <taxon>Postciliodesmatophora</taxon>
        <taxon>Heterotrichea</taxon>
        <taxon>Heterotrichida</taxon>
        <taxon>Blepharismidae</taxon>
        <taxon>Blepharisma</taxon>
    </lineage>
</organism>
<dbReference type="CDD" id="cd11709">
    <property type="entry name" value="SPRY"/>
    <property type="match status" value="1"/>
</dbReference>
<dbReference type="SUPFAM" id="SSF49899">
    <property type="entry name" value="Concanavalin A-like lectins/glucanases"/>
    <property type="match status" value="1"/>
</dbReference>
<gene>
    <name evidence="2" type="ORF">BSTOLATCC_MIC9530</name>
</gene>
<dbReference type="SMART" id="SM00449">
    <property type="entry name" value="SPRY"/>
    <property type="match status" value="1"/>
</dbReference>
<dbReference type="Gene3D" id="2.60.120.920">
    <property type="match status" value="1"/>
</dbReference>
<evidence type="ECO:0000313" key="3">
    <source>
        <dbReference type="Proteomes" id="UP001162131"/>
    </source>
</evidence>
<dbReference type="PROSITE" id="PS50188">
    <property type="entry name" value="B302_SPRY"/>
    <property type="match status" value="1"/>
</dbReference>
<protein>
    <recommendedName>
        <fullName evidence="1">B30.2/SPRY domain-containing protein</fullName>
    </recommendedName>
</protein>
<dbReference type="PANTHER" id="PTHR12245">
    <property type="entry name" value="SPRY DOMAIN CONTAINING SOCS BOX PROTEIN"/>
    <property type="match status" value="1"/>
</dbReference>
<accession>A0AAU9IR90</accession>
<evidence type="ECO:0000313" key="2">
    <source>
        <dbReference type="EMBL" id="CAG9313725.1"/>
    </source>
</evidence>
<dbReference type="Pfam" id="PF00622">
    <property type="entry name" value="SPRY"/>
    <property type="match status" value="1"/>
</dbReference>